<keyword evidence="3" id="KW-1185">Reference proteome</keyword>
<feature type="region of interest" description="Disordered" evidence="1">
    <location>
        <begin position="257"/>
        <end position="301"/>
    </location>
</feature>
<feature type="compositionally biased region" description="Low complexity" evidence="1">
    <location>
        <begin position="257"/>
        <end position="267"/>
    </location>
</feature>
<evidence type="ECO:0000256" key="1">
    <source>
        <dbReference type="SAM" id="MobiDB-lite"/>
    </source>
</evidence>
<reference evidence="2" key="1">
    <citation type="submission" date="2020-07" db="EMBL/GenBank/DDBJ databases">
        <title>Genome sequence and genetic diversity analysis of an under-domesticated orphan crop, white fonio (Digitaria exilis).</title>
        <authorList>
            <person name="Bennetzen J.L."/>
            <person name="Chen S."/>
            <person name="Ma X."/>
            <person name="Wang X."/>
            <person name="Yssel A.E.J."/>
            <person name="Chaluvadi S.R."/>
            <person name="Johnson M."/>
            <person name="Gangashetty P."/>
            <person name="Hamidou F."/>
            <person name="Sanogo M.D."/>
            <person name="Zwaenepoel A."/>
            <person name="Wallace J."/>
            <person name="Van De Peer Y."/>
            <person name="Van Deynze A."/>
        </authorList>
    </citation>
    <scope>NUCLEOTIDE SEQUENCE</scope>
    <source>
        <tissue evidence="2">Leaves</tissue>
    </source>
</reference>
<organism evidence="2 3">
    <name type="scientific">Digitaria exilis</name>
    <dbReference type="NCBI Taxonomy" id="1010633"/>
    <lineage>
        <taxon>Eukaryota</taxon>
        <taxon>Viridiplantae</taxon>
        <taxon>Streptophyta</taxon>
        <taxon>Embryophyta</taxon>
        <taxon>Tracheophyta</taxon>
        <taxon>Spermatophyta</taxon>
        <taxon>Magnoliopsida</taxon>
        <taxon>Liliopsida</taxon>
        <taxon>Poales</taxon>
        <taxon>Poaceae</taxon>
        <taxon>PACMAD clade</taxon>
        <taxon>Panicoideae</taxon>
        <taxon>Panicodae</taxon>
        <taxon>Paniceae</taxon>
        <taxon>Anthephorinae</taxon>
        <taxon>Digitaria</taxon>
    </lineage>
</organism>
<feature type="compositionally biased region" description="Basic and acidic residues" evidence="1">
    <location>
        <begin position="53"/>
        <end position="63"/>
    </location>
</feature>
<protein>
    <submittedName>
        <fullName evidence="2">Uncharacterized protein</fullName>
    </submittedName>
</protein>
<dbReference type="Proteomes" id="UP000636709">
    <property type="component" value="Unassembled WGS sequence"/>
</dbReference>
<dbReference type="EMBL" id="JACEFO010002197">
    <property type="protein sequence ID" value="KAF8674285.1"/>
    <property type="molecule type" value="Genomic_DNA"/>
</dbReference>
<feature type="compositionally biased region" description="Low complexity" evidence="1">
    <location>
        <begin position="74"/>
        <end position="87"/>
    </location>
</feature>
<dbReference type="PANTHER" id="PTHR33983">
    <property type="entry name" value="OS07G0185900 PROTEIN"/>
    <property type="match status" value="1"/>
</dbReference>
<feature type="compositionally biased region" description="Basic and acidic residues" evidence="1">
    <location>
        <begin position="25"/>
        <end position="40"/>
    </location>
</feature>
<feature type="region of interest" description="Disordered" evidence="1">
    <location>
        <begin position="828"/>
        <end position="850"/>
    </location>
</feature>
<feature type="compositionally biased region" description="Polar residues" evidence="1">
    <location>
        <begin position="832"/>
        <end position="844"/>
    </location>
</feature>
<feature type="region of interest" description="Disordered" evidence="1">
    <location>
        <begin position="660"/>
        <end position="699"/>
    </location>
</feature>
<sequence length="850" mass="92696">MVYTACAVFLYGGISDHPLPPLTAHRSERAREGTRPREYGLRGGLALEAGADDVERVEGRDGGEASGRSCRGVLPRPRLRPASPARGGPFTYAPRFIVQFGKSIAGLPGRVRGRTARRARGSWNTGDSMDLYSSYYYYYDGDSRAHACYCTAGARERDRNTTPPPPAPPCDTSSQRLIHWIGWADSQPSSPSHSLSDGPDKPQLKTASYSGQPTRPCIQRAWLACRTEMIKAGDQVVPFLRFFYIVLAGPIWGPGAAAPPANTTGPALRPRPPSDERARRMQGHGKKKKTQTPLKTKSAAVHSGVDRVPCEHASPVVFTWSRRQGACAKRRPCATTQPRPKGEGHVFSQLRLHTAETSTKATRNKRHPPGRPPTQPPWTLAKPGSHSTKAPAAHPLHSQALVIPLLLVRAPRSADQSSQRPKLSIISRILLLYLLACGGHHITSRMSRYVEMLDMGVRIAARFHSHCPQTARMYYKPPHTQAATSSSSSSAAGDVDAKAKSFGLHAAPVGVMRPFAATNLDLGAGDRPVGHHQPHEFDTAAVIEIQGVARSCDTIRLLQNLSRHFTHYYIAAVSGHATKRTPKMSRSAQPAHGCHGTCRQQSALRPRFPHAILKRKPPPTPTQKATFFVSTPPRKPSSARNPHETDMKRLPDHALSRLLAHAPGGKSSSPPRAHHHHTTLHHRARHARGAAAESRARSEKSIKMSRYVEMLDMGVRVAARFHSHCPQTARMYYKPPQTQAATSSSSSSAAADDDAKAKSFGLHAAAPALRPFAATLDLGHHQPHDFDTARVVVYESKLPASAAIGFLRDQGKSQRRSSPLTFHHHRMILASSHPTSRESVTLTSPPAGEQ</sequence>
<comment type="caution">
    <text evidence="2">The sequence shown here is derived from an EMBL/GenBank/DDBJ whole genome shotgun (WGS) entry which is preliminary data.</text>
</comment>
<dbReference type="AlphaFoldDB" id="A0A835AT47"/>
<dbReference type="PANTHER" id="PTHR33983:SF9">
    <property type="entry name" value="EXPRESSED PROTEIN"/>
    <property type="match status" value="1"/>
</dbReference>
<evidence type="ECO:0000313" key="3">
    <source>
        <dbReference type="Proteomes" id="UP000636709"/>
    </source>
</evidence>
<evidence type="ECO:0000313" key="2">
    <source>
        <dbReference type="EMBL" id="KAF8674285.1"/>
    </source>
</evidence>
<gene>
    <name evidence="2" type="ORF">HU200_048107</name>
</gene>
<feature type="compositionally biased region" description="Basic residues" evidence="1">
    <location>
        <begin position="280"/>
        <end position="290"/>
    </location>
</feature>
<accession>A0A835AT47</accession>
<name>A0A835AT47_9POAL</name>
<proteinExistence type="predicted"/>
<feature type="region of interest" description="Disordered" evidence="1">
    <location>
        <begin position="186"/>
        <end position="212"/>
    </location>
</feature>
<feature type="region of interest" description="Disordered" evidence="1">
    <location>
        <begin position="20"/>
        <end position="87"/>
    </location>
</feature>
<feature type="region of interest" description="Disordered" evidence="1">
    <location>
        <begin position="583"/>
        <end position="646"/>
    </location>
</feature>
<feature type="compositionally biased region" description="Basic residues" evidence="1">
    <location>
        <begin position="672"/>
        <end position="688"/>
    </location>
</feature>
<feature type="compositionally biased region" description="Low complexity" evidence="1">
    <location>
        <begin position="186"/>
        <end position="197"/>
    </location>
</feature>
<feature type="region of interest" description="Disordered" evidence="1">
    <location>
        <begin position="356"/>
        <end position="393"/>
    </location>
</feature>